<dbReference type="InterPro" id="IPR029058">
    <property type="entry name" value="AB_hydrolase_fold"/>
</dbReference>
<feature type="active site" evidence="2">
    <location>
        <position position="172"/>
    </location>
</feature>
<dbReference type="Pfam" id="PF07859">
    <property type="entry name" value="Abhydrolase_3"/>
    <property type="match status" value="1"/>
</dbReference>
<reference evidence="4" key="1">
    <citation type="submission" date="2020-05" db="EMBL/GenBank/DDBJ databases">
        <title>WGS assembly of Corymbia citriodora subspecies variegata.</title>
        <authorList>
            <person name="Barry K."/>
            <person name="Hundley H."/>
            <person name="Shu S."/>
            <person name="Jenkins J."/>
            <person name="Grimwood J."/>
            <person name="Baten A."/>
        </authorList>
    </citation>
    <scope>NUCLEOTIDE SEQUENCE</scope>
    <source>
        <strain evidence="4">CV2-018</strain>
    </source>
</reference>
<dbReference type="Proteomes" id="UP000806378">
    <property type="component" value="Unassembled WGS sequence"/>
</dbReference>
<evidence type="ECO:0000313" key="4">
    <source>
        <dbReference type="EMBL" id="KAF7851444.1"/>
    </source>
</evidence>
<protein>
    <recommendedName>
        <fullName evidence="3">Alpha/beta hydrolase fold-3 domain-containing protein</fullName>
    </recommendedName>
</protein>
<dbReference type="AlphaFoldDB" id="A0A8T0CWD2"/>
<dbReference type="PANTHER" id="PTHR23024">
    <property type="entry name" value="ARYLACETAMIDE DEACETYLASE"/>
    <property type="match status" value="1"/>
</dbReference>
<dbReference type="EMBL" id="MU089541">
    <property type="protein sequence ID" value="KAF7851444.1"/>
    <property type="molecule type" value="Genomic_DNA"/>
</dbReference>
<dbReference type="Gramene" id="rna-gnl|WGS:JABURB|Cocit.L3872.1">
    <property type="protein sequence ID" value="cds-KAF7851444.1"/>
    <property type="gene ID" value="gene-BT93_L3872"/>
</dbReference>
<dbReference type="InterPro" id="IPR033140">
    <property type="entry name" value="Lipase_GDXG_put_SER_AS"/>
</dbReference>
<evidence type="ECO:0000256" key="1">
    <source>
        <dbReference type="ARBA" id="ARBA00010515"/>
    </source>
</evidence>
<evidence type="ECO:0000256" key="2">
    <source>
        <dbReference type="PROSITE-ProRule" id="PRU10038"/>
    </source>
</evidence>
<keyword evidence="5" id="KW-1185">Reference proteome</keyword>
<dbReference type="PANTHER" id="PTHR23024:SF551">
    <property type="entry name" value="2-HYDROXYISOFLAVANONE DEHYDRATASE-LIKE"/>
    <property type="match status" value="1"/>
</dbReference>
<feature type="domain" description="Alpha/beta hydrolase fold-3" evidence="3">
    <location>
        <begin position="81"/>
        <end position="306"/>
    </location>
</feature>
<gene>
    <name evidence="4" type="ORF">BT93_L3872</name>
</gene>
<name>A0A8T0CWD2_CORYI</name>
<sequence>MGSICTSKEVERELLPFLRIYKDGKIERLSGTPYVPPCLEDPKTGVASKDITIREDPLIRARIHLPKLEPVHERPEKLPILVYFHGGGFCIESAFSLVEHRYLTTLVTEAKIIAVSIEYRLAPECSVPTIYDDCWEGLQWVASHSVDGGAATEEPWLADHGDFHRIFVAGDSSGANIAHNVLMRAGRDPIVGGIKLSGAYLTHPYFWGSEPIGSEPKTDHDKELPRLVWDFLYPTAKDGIDSPMMNPFVTGAPSLAGLGCGRLLVSVAEKDLLRDRGLKYCEAVKASGFKGEVEAVDFEGEDHAFHIVTFEKESALVLIKRLAAFLNKSC</sequence>
<accession>A0A8T0CWD2</accession>
<dbReference type="OrthoDB" id="408631at2759"/>
<dbReference type="SUPFAM" id="SSF53474">
    <property type="entry name" value="alpha/beta-Hydrolases"/>
    <property type="match status" value="1"/>
</dbReference>
<dbReference type="GO" id="GO:0016787">
    <property type="term" value="F:hydrolase activity"/>
    <property type="evidence" value="ECO:0007669"/>
    <property type="project" value="InterPro"/>
</dbReference>
<evidence type="ECO:0000313" key="5">
    <source>
        <dbReference type="Proteomes" id="UP000806378"/>
    </source>
</evidence>
<dbReference type="InterPro" id="IPR050466">
    <property type="entry name" value="Carboxylest/Gibb_receptor"/>
</dbReference>
<dbReference type="InterPro" id="IPR013094">
    <property type="entry name" value="AB_hydrolase_3"/>
</dbReference>
<comment type="caution">
    <text evidence="4">The sequence shown here is derived from an EMBL/GenBank/DDBJ whole genome shotgun (WGS) entry which is preliminary data.</text>
</comment>
<organism evidence="4 5">
    <name type="scientific">Corymbia citriodora subsp. variegata</name>
    <dbReference type="NCBI Taxonomy" id="360336"/>
    <lineage>
        <taxon>Eukaryota</taxon>
        <taxon>Viridiplantae</taxon>
        <taxon>Streptophyta</taxon>
        <taxon>Embryophyta</taxon>
        <taxon>Tracheophyta</taxon>
        <taxon>Spermatophyta</taxon>
        <taxon>Magnoliopsida</taxon>
        <taxon>eudicotyledons</taxon>
        <taxon>Gunneridae</taxon>
        <taxon>Pentapetalae</taxon>
        <taxon>rosids</taxon>
        <taxon>malvids</taxon>
        <taxon>Myrtales</taxon>
        <taxon>Myrtaceae</taxon>
        <taxon>Myrtoideae</taxon>
        <taxon>Eucalypteae</taxon>
        <taxon>Corymbia</taxon>
    </lineage>
</organism>
<proteinExistence type="inferred from homology"/>
<comment type="similarity">
    <text evidence="1">Belongs to the 'GDXG' lipolytic enzyme family.</text>
</comment>
<dbReference type="PROSITE" id="PS01174">
    <property type="entry name" value="LIPASE_GDXG_SER"/>
    <property type="match status" value="1"/>
</dbReference>
<dbReference type="Gene3D" id="3.40.50.1820">
    <property type="entry name" value="alpha/beta hydrolase"/>
    <property type="match status" value="1"/>
</dbReference>
<evidence type="ECO:0000259" key="3">
    <source>
        <dbReference type="Pfam" id="PF07859"/>
    </source>
</evidence>